<accession>A0ABU6MQ24</accession>
<organism evidence="1 2">
    <name type="scientific">Heyndrickxia acidicola</name>
    <dbReference type="NCBI Taxonomy" id="209389"/>
    <lineage>
        <taxon>Bacteria</taxon>
        <taxon>Bacillati</taxon>
        <taxon>Bacillota</taxon>
        <taxon>Bacilli</taxon>
        <taxon>Bacillales</taxon>
        <taxon>Bacillaceae</taxon>
        <taxon>Heyndrickxia</taxon>
    </lineage>
</organism>
<proteinExistence type="predicted"/>
<dbReference type="Proteomes" id="UP001341444">
    <property type="component" value="Unassembled WGS sequence"/>
</dbReference>
<reference evidence="1 2" key="1">
    <citation type="submission" date="2023-03" db="EMBL/GenBank/DDBJ databases">
        <title>Bacillus Genome Sequencing.</title>
        <authorList>
            <person name="Dunlap C."/>
        </authorList>
    </citation>
    <scope>NUCLEOTIDE SEQUENCE [LARGE SCALE GENOMIC DNA]</scope>
    <source>
        <strain evidence="1 2">B-23453</strain>
    </source>
</reference>
<sequence>MIRINLDTDVIMLFDDEAQKRELVREILEHKKTNPDCKSMKCKITGEVDSMALYKDETQEIDIVSIGQAHEIPDSAMDHMA</sequence>
<evidence type="ECO:0000313" key="2">
    <source>
        <dbReference type="Proteomes" id="UP001341444"/>
    </source>
</evidence>
<name>A0ABU6MQ24_9BACI</name>
<dbReference type="RefSeq" id="WP_066264210.1">
    <property type="nucleotide sequence ID" value="NZ_JARMAB010000040.1"/>
</dbReference>
<dbReference type="EMBL" id="JARMAB010000040">
    <property type="protein sequence ID" value="MED1205723.1"/>
    <property type="molecule type" value="Genomic_DNA"/>
</dbReference>
<comment type="caution">
    <text evidence="1">The sequence shown here is derived from an EMBL/GenBank/DDBJ whole genome shotgun (WGS) entry which is preliminary data.</text>
</comment>
<keyword evidence="2" id="KW-1185">Reference proteome</keyword>
<evidence type="ECO:0000313" key="1">
    <source>
        <dbReference type="EMBL" id="MED1205723.1"/>
    </source>
</evidence>
<protein>
    <submittedName>
        <fullName evidence="1">Uncharacterized protein</fullName>
    </submittedName>
</protein>
<gene>
    <name evidence="1" type="ORF">P4T90_22055</name>
</gene>